<feature type="domain" description="CBS" evidence="4">
    <location>
        <begin position="79"/>
        <end position="136"/>
    </location>
</feature>
<dbReference type="PROSITE" id="PS51371">
    <property type="entry name" value="CBS"/>
    <property type="match status" value="2"/>
</dbReference>
<dbReference type="PANTHER" id="PTHR43080:SF2">
    <property type="entry name" value="CBS DOMAIN-CONTAINING PROTEIN"/>
    <property type="match status" value="1"/>
</dbReference>
<feature type="compositionally biased region" description="Polar residues" evidence="3">
    <location>
        <begin position="28"/>
        <end position="64"/>
    </location>
</feature>
<evidence type="ECO:0000259" key="4">
    <source>
        <dbReference type="PROSITE" id="PS51371"/>
    </source>
</evidence>
<dbReference type="Gene3D" id="3.10.580.10">
    <property type="entry name" value="CBS-domain"/>
    <property type="match status" value="1"/>
</dbReference>
<dbReference type="AlphaFoldDB" id="W0DZ15"/>
<dbReference type="HOGENOM" id="CLU_1336999_0_0_6"/>
<evidence type="ECO:0000256" key="1">
    <source>
        <dbReference type="ARBA" id="ARBA00023122"/>
    </source>
</evidence>
<protein>
    <recommendedName>
        <fullName evidence="4">CBS domain-containing protein</fullName>
    </recommendedName>
</protein>
<dbReference type="RefSeq" id="WP_006459221.1">
    <property type="nucleotide sequence ID" value="NZ_CP007030.1"/>
</dbReference>
<organism evidence="5 6">
    <name type="scientific">Thiomicrospira aerophila AL3</name>
    <dbReference type="NCBI Taxonomy" id="717772"/>
    <lineage>
        <taxon>Bacteria</taxon>
        <taxon>Pseudomonadati</taxon>
        <taxon>Pseudomonadota</taxon>
        <taxon>Gammaproteobacteria</taxon>
        <taxon>Thiotrichales</taxon>
        <taxon>Piscirickettsiaceae</taxon>
        <taxon>Thiomicrospira</taxon>
    </lineage>
</organism>
<dbReference type="Pfam" id="PF00571">
    <property type="entry name" value="CBS"/>
    <property type="match status" value="2"/>
</dbReference>
<dbReference type="EMBL" id="CP007030">
    <property type="protein sequence ID" value="AHF02214.1"/>
    <property type="molecule type" value="Genomic_DNA"/>
</dbReference>
<dbReference type="SUPFAM" id="SSF54631">
    <property type="entry name" value="CBS-domain pair"/>
    <property type="match status" value="1"/>
</dbReference>
<feature type="domain" description="CBS" evidence="4">
    <location>
        <begin position="142"/>
        <end position="203"/>
    </location>
</feature>
<dbReference type="STRING" id="717772.THIAE_03670"/>
<gene>
    <name evidence="5" type="ORF">THIAE_03670</name>
</gene>
<dbReference type="eggNOG" id="COG0517">
    <property type="taxonomic scope" value="Bacteria"/>
</dbReference>
<feature type="region of interest" description="Disordered" evidence="3">
    <location>
        <begin position="21"/>
        <end position="64"/>
    </location>
</feature>
<evidence type="ECO:0000313" key="5">
    <source>
        <dbReference type="EMBL" id="AHF02214.1"/>
    </source>
</evidence>
<keyword evidence="1 2" id="KW-0129">CBS domain</keyword>
<name>W0DZ15_9GAMM</name>
<evidence type="ECO:0000256" key="3">
    <source>
        <dbReference type="SAM" id="MobiDB-lite"/>
    </source>
</evidence>
<dbReference type="InterPro" id="IPR051257">
    <property type="entry name" value="Diverse_CBS-Domain"/>
</dbReference>
<evidence type="ECO:0000313" key="6">
    <source>
        <dbReference type="Proteomes" id="UP000005380"/>
    </source>
</evidence>
<dbReference type="InterPro" id="IPR046342">
    <property type="entry name" value="CBS_dom_sf"/>
</dbReference>
<dbReference type="OrthoDB" id="9811720at2"/>
<accession>W0DZ15</accession>
<proteinExistence type="predicted"/>
<dbReference type="SMART" id="SM00116">
    <property type="entry name" value="CBS"/>
    <property type="match status" value="2"/>
</dbReference>
<dbReference type="Proteomes" id="UP000005380">
    <property type="component" value="Chromosome"/>
</dbReference>
<reference evidence="5 6" key="1">
    <citation type="submission" date="2013-12" db="EMBL/GenBank/DDBJ databases">
        <authorList>
            <consortium name="DOE Joint Genome Institute"/>
            <person name="Kappler U."/>
            <person name="Huntemann M."/>
            <person name="Han J."/>
            <person name="Chen A."/>
            <person name="Kyrpides N."/>
            <person name="Mavromatis K."/>
            <person name="Markowitz V."/>
            <person name="Palaniappan K."/>
            <person name="Ivanova N."/>
            <person name="Schaumberg A."/>
            <person name="Pati A."/>
            <person name="Liolios K."/>
            <person name="Nordberg H.P."/>
            <person name="Cantor M.N."/>
            <person name="Hua S.X."/>
            <person name="Woyke T."/>
        </authorList>
    </citation>
    <scope>NUCLEOTIDE SEQUENCE [LARGE SCALE GENOMIC DNA]</scope>
    <source>
        <strain evidence="6">AL2</strain>
    </source>
</reference>
<dbReference type="PANTHER" id="PTHR43080">
    <property type="entry name" value="CBS DOMAIN-CONTAINING PROTEIN CBSX3, MITOCHONDRIAL"/>
    <property type="match status" value="1"/>
</dbReference>
<dbReference type="InParanoid" id="W0DZ15"/>
<dbReference type="KEGG" id="tao:THIAE_03670"/>
<evidence type="ECO:0000256" key="2">
    <source>
        <dbReference type="PROSITE-ProRule" id="PRU00703"/>
    </source>
</evidence>
<dbReference type="InterPro" id="IPR000644">
    <property type="entry name" value="CBS_dom"/>
</dbReference>
<keyword evidence="6" id="KW-1185">Reference proteome</keyword>
<sequence length="205" mass="22937">MFIVYSPEGRQSLATNFQRPTSLRKVTPPSSAGLNDTFLSQDSDSAGMSTSAHPSIQAYRQTESSSGSRQVVVKASEIMSRPVITLPQTATMEQAWLLMQQKGVRHVLLMDQDRWVGIISDRDLWQHHNLDQAWSTEPGSVMRHAQQKLITTAMDADIRHIAWVMSEYRVGALPVISKDEKLVGIVTRTDLIVRLANQPPLQLFA</sequence>